<dbReference type="GO" id="GO:0005840">
    <property type="term" value="C:ribosome"/>
    <property type="evidence" value="ECO:0007669"/>
    <property type="project" value="UniProtKB-KW"/>
</dbReference>
<evidence type="ECO:0000313" key="8">
    <source>
        <dbReference type="Proteomes" id="UP000199608"/>
    </source>
</evidence>
<dbReference type="HAMAP" id="MF_00391">
    <property type="entry name" value="Ribosomal_bL34"/>
    <property type="match status" value="1"/>
</dbReference>
<dbReference type="InterPro" id="IPR020939">
    <property type="entry name" value="Ribosomal_bL34_CS"/>
</dbReference>
<sequence>MKRTFQPSNRKRTRKHGFRKRMSTPSGRRVINARRAKGRKKLTV</sequence>
<evidence type="ECO:0000256" key="6">
    <source>
        <dbReference type="SAM" id="MobiDB-lite"/>
    </source>
</evidence>
<dbReference type="GO" id="GO:1990904">
    <property type="term" value="C:ribonucleoprotein complex"/>
    <property type="evidence" value="ECO:0007669"/>
    <property type="project" value="UniProtKB-KW"/>
</dbReference>
<dbReference type="PROSITE" id="PS00784">
    <property type="entry name" value="RIBOSOMAL_L34"/>
    <property type="match status" value="1"/>
</dbReference>
<comment type="similarity">
    <text evidence="1 5">Belongs to the bacterial ribosomal protein bL34 family.</text>
</comment>
<dbReference type="Gene3D" id="1.10.287.3980">
    <property type="match status" value="1"/>
</dbReference>
<feature type="compositionally biased region" description="Basic residues" evidence="6">
    <location>
        <begin position="1"/>
        <end position="22"/>
    </location>
</feature>
<dbReference type="EMBL" id="FNLL01000012">
    <property type="protein sequence ID" value="SDU55464.1"/>
    <property type="molecule type" value="Genomic_DNA"/>
</dbReference>
<keyword evidence="8" id="KW-1185">Reference proteome</keyword>
<evidence type="ECO:0000313" key="7">
    <source>
        <dbReference type="EMBL" id="SDU55464.1"/>
    </source>
</evidence>
<name>A0A1H2JG39_9BACT</name>
<keyword evidence="3 5" id="KW-0687">Ribonucleoprotein</keyword>
<keyword evidence="2 5" id="KW-0689">Ribosomal protein</keyword>
<reference evidence="8" key="1">
    <citation type="submission" date="2016-10" db="EMBL/GenBank/DDBJ databases">
        <authorList>
            <person name="Varghese N."/>
            <person name="Submissions S."/>
        </authorList>
    </citation>
    <scope>NUCLEOTIDE SEQUENCE [LARGE SCALE GENOMIC DNA]</scope>
    <source>
        <strain evidence="8">DSM 3384</strain>
    </source>
</reference>
<dbReference type="GO" id="GO:0003735">
    <property type="term" value="F:structural constituent of ribosome"/>
    <property type="evidence" value="ECO:0007669"/>
    <property type="project" value="InterPro"/>
</dbReference>
<dbReference type="GO" id="GO:0006412">
    <property type="term" value="P:translation"/>
    <property type="evidence" value="ECO:0007669"/>
    <property type="project" value="UniProtKB-UniRule"/>
</dbReference>
<evidence type="ECO:0000256" key="4">
    <source>
        <dbReference type="ARBA" id="ARBA00035177"/>
    </source>
</evidence>
<dbReference type="NCBIfam" id="TIGR01030">
    <property type="entry name" value="rpmH_bact"/>
    <property type="match status" value="1"/>
</dbReference>
<organism evidence="7 8">
    <name type="scientific">Desulfobacula phenolica</name>
    <dbReference type="NCBI Taxonomy" id="90732"/>
    <lineage>
        <taxon>Bacteria</taxon>
        <taxon>Pseudomonadati</taxon>
        <taxon>Thermodesulfobacteriota</taxon>
        <taxon>Desulfobacteria</taxon>
        <taxon>Desulfobacterales</taxon>
        <taxon>Desulfobacteraceae</taxon>
        <taxon>Desulfobacula</taxon>
    </lineage>
</organism>
<evidence type="ECO:0000256" key="1">
    <source>
        <dbReference type="ARBA" id="ARBA00010111"/>
    </source>
</evidence>
<dbReference type="PANTHER" id="PTHR14503:SF4">
    <property type="entry name" value="LARGE RIBOSOMAL SUBUNIT PROTEIN BL34M"/>
    <property type="match status" value="1"/>
</dbReference>
<dbReference type="Pfam" id="PF00468">
    <property type="entry name" value="Ribosomal_L34"/>
    <property type="match status" value="1"/>
</dbReference>
<evidence type="ECO:0000256" key="3">
    <source>
        <dbReference type="ARBA" id="ARBA00023274"/>
    </source>
</evidence>
<evidence type="ECO:0000256" key="2">
    <source>
        <dbReference type="ARBA" id="ARBA00022980"/>
    </source>
</evidence>
<gene>
    <name evidence="5" type="primary">rpmH</name>
    <name evidence="7" type="ORF">SAMN04487931_11263</name>
</gene>
<dbReference type="Proteomes" id="UP000199608">
    <property type="component" value="Unassembled WGS sequence"/>
</dbReference>
<dbReference type="RefSeq" id="WP_014959438.1">
    <property type="nucleotide sequence ID" value="NZ_FNLL01000012.1"/>
</dbReference>
<dbReference type="AlphaFoldDB" id="A0A1H2JG39"/>
<proteinExistence type="inferred from homology"/>
<dbReference type="FunFam" id="1.10.287.3980:FF:000001">
    <property type="entry name" value="Mitochondrial ribosomal protein L34"/>
    <property type="match status" value="1"/>
</dbReference>
<evidence type="ECO:0000256" key="5">
    <source>
        <dbReference type="HAMAP-Rule" id="MF_00391"/>
    </source>
</evidence>
<accession>A0A1H2JG39</accession>
<protein>
    <recommendedName>
        <fullName evidence="4 5">Large ribosomal subunit protein bL34</fullName>
    </recommendedName>
</protein>
<feature type="region of interest" description="Disordered" evidence="6">
    <location>
        <begin position="1"/>
        <end position="44"/>
    </location>
</feature>
<dbReference type="InterPro" id="IPR000271">
    <property type="entry name" value="Ribosomal_bL34"/>
</dbReference>
<feature type="compositionally biased region" description="Basic residues" evidence="6">
    <location>
        <begin position="31"/>
        <end position="44"/>
    </location>
</feature>
<dbReference type="PANTHER" id="PTHR14503">
    <property type="entry name" value="MITOCHONDRIAL RIBOSOMAL PROTEIN 34 FAMILY MEMBER"/>
    <property type="match status" value="1"/>
</dbReference>